<keyword evidence="4" id="KW-0808">Transferase</keyword>
<dbReference type="GO" id="GO:0032259">
    <property type="term" value="P:methylation"/>
    <property type="evidence" value="ECO:0007669"/>
    <property type="project" value="UniProtKB-KW"/>
</dbReference>
<dbReference type="GO" id="GO:0005694">
    <property type="term" value="C:chromosome"/>
    <property type="evidence" value="ECO:0007669"/>
    <property type="project" value="UniProtKB-SubCell"/>
</dbReference>
<dbReference type="Pfam" id="PF00856">
    <property type="entry name" value="SET"/>
    <property type="match status" value="1"/>
</dbReference>
<evidence type="ECO:0000256" key="1">
    <source>
        <dbReference type="ARBA" id="ARBA00004286"/>
    </source>
</evidence>
<sequence length="243" mass="27986">MEISLAPNVTIDQSFEPFVCNFVNISESVYRGKTKLDAPLLEREFTHCKCNRNILMPDYSGLTVAFIKNFGTTFNVLERCSDPECVIKFDEMKNKASKKSLEIFKTENCGWGLRTKDTIYSYEYICEYVGELWLEKEYPDERSGLYSFSVENNNCKFIYDSEKEGNFSRMINHSCNPNAIGVFCCFRDDLRYKGKKIPQLGIFAGNGIIEAGKEIFIDYSEKYFVDGFKCLCGNDNCVSKKKE</sequence>
<proteinExistence type="predicted"/>
<organism evidence="9 10">
    <name type="scientific">Parastrongyloides trichosuri</name>
    <name type="common">Possum-specific nematode worm</name>
    <dbReference type="NCBI Taxonomy" id="131310"/>
    <lineage>
        <taxon>Eukaryota</taxon>
        <taxon>Metazoa</taxon>
        <taxon>Ecdysozoa</taxon>
        <taxon>Nematoda</taxon>
        <taxon>Chromadorea</taxon>
        <taxon>Rhabditida</taxon>
        <taxon>Tylenchina</taxon>
        <taxon>Panagrolaimomorpha</taxon>
        <taxon>Strongyloidoidea</taxon>
        <taxon>Strongyloididae</taxon>
        <taxon>Parastrongyloides</taxon>
    </lineage>
</organism>
<evidence type="ECO:0000313" key="10">
    <source>
        <dbReference type="WBParaSite" id="PTRK_0001678800.1"/>
    </source>
</evidence>
<evidence type="ECO:0000256" key="5">
    <source>
        <dbReference type="ARBA" id="ARBA00022691"/>
    </source>
</evidence>
<keyword evidence="3" id="KW-0489">Methyltransferase</keyword>
<dbReference type="Gene3D" id="2.170.270.10">
    <property type="entry name" value="SET domain"/>
    <property type="match status" value="1"/>
</dbReference>
<reference evidence="10" key="1">
    <citation type="submission" date="2017-02" db="UniProtKB">
        <authorList>
            <consortium name="WormBaseParasite"/>
        </authorList>
    </citation>
    <scope>IDENTIFICATION</scope>
</reference>
<dbReference type="SMART" id="SM00317">
    <property type="entry name" value="SET"/>
    <property type="match status" value="1"/>
</dbReference>
<dbReference type="STRING" id="131310.A0A0N5A503"/>
<name>A0A0N5A503_PARTI</name>
<evidence type="ECO:0000313" key="9">
    <source>
        <dbReference type="Proteomes" id="UP000038045"/>
    </source>
</evidence>
<evidence type="ECO:0000256" key="6">
    <source>
        <dbReference type="ARBA" id="ARBA00022723"/>
    </source>
</evidence>
<dbReference type="PROSITE" id="PS50280">
    <property type="entry name" value="SET"/>
    <property type="match status" value="1"/>
</dbReference>
<dbReference type="GO" id="GO:0008168">
    <property type="term" value="F:methyltransferase activity"/>
    <property type="evidence" value="ECO:0007669"/>
    <property type="project" value="UniProtKB-KW"/>
</dbReference>
<keyword evidence="7" id="KW-0862">Zinc</keyword>
<dbReference type="GO" id="GO:0046872">
    <property type="term" value="F:metal ion binding"/>
    <property type="evidence" value="ECO:0007669"/>
    <property type="project" value="UniProtKB-KW"/>
</dbReference>
<protein>
    <submittedName>
        <fullName evidence="10">SET domain-containing protein</fullName>
    </submittedName>
</protein>
<comment type="subcellular location">
    <subcellularLocation>
        <location evidence="1">Chromosome</location>
    </subcellularLocation>
</comment>
<keyword evidence="9" id="KW-1185">Reference proteome</keyword>
<evidence type="ECO:0000256" key="7">
    <source>
        <dbReference type="ARBA" id="ARBA00022833"/>
    </source>
</evidence>
<dbReference type="Proteomes" id="UP000038045">
    <property type="component" value="Unplaced"/>
</dbReference>
<dbReference type="InterPro" id="IPR046341">
    <property type="entry name" value="SET_dom_sf"/>
</dbReference>
<keyword evidence="2" id="KW-0158">Chromosome</keyword>
<dbReference type="PANTHER" id="PTHR46223">
    <property type="entry name" value="HISTONE-LYSINE N-METHYLTRANSFERASE SUV39H"/>
    <property type="match status" value="1"/>
</dbReference>
<feature type="domain" description="SET" evidence="8">
    <location>
        <begin position="99"/>
        <end position="220"/>
    </location>
</feature>
<evidence type="ECO:0000256" key="2">
    <source>
        <dbReference type="ARBA" id="ARBA00022454"/>
    </source>
</evidence>
<dbReference type="AlphaFoldDB" id="A0A0N5A503"/>
<dbReference type="WBParaSite" id="PTRK_0001678800.1">
    <property type="protein sequence ID" value="PTRK_0001678800.1"/>
    <property type="gene ID" value="PTRK_0001678800"/>
</dbReference>
<dbReference type="PANTHER" id="PTHR46223:SF3">
    <property type="entry name" value="HISTONE-LYSINE N-METHYLTRANSFERASE SET-23"/>
    <property type="match status" value="1"/>
</dbReference>
<evidence type="ECO:0000256" key="3">
    <source>
        <dbReference type="ARBA" id="ARBA00022603"/>
    </source>
</evidence>
<keyword evidence="5" id="KW-0949">S-adenosyl-L-methionine</keyword>
<dbReference type="InterPro" id="IPR050973">
    <property type="entry name" value="H3K9_Histone-Lys_N-MTase"/>
</dbReference>
<dbReference type="InterPro" id="IPR001214">
    <property type="entry name" value="SET_dom"/>
</dbReference>
<accession>A0A0N5A503</accession>
<evidence type="ECO:0000259" key="8">
    <source>
        <dbReference type="PROSITE" id="PS50280"/>
    </source>
</evidence>
<dbReference type="SUPFAM" id="SSF82199">
    <property type="entry name" value="SET domain"/>
    <property type="match status" value="1"/>
</dbReference>
<keyword evidence="6" id="KW-0479">Metal-binding</keyword>
<evidence type="ECO:0000256" key="4">
    <source>
        <dbReference type="ARBA" id="ARBA00022679"/>
    </source>
</evidence>